<reference evidence="1" key="1">
    <citation type="submission" date="2021-01" db="EMBL/GenBank/DDBJ databases">
        <authorList>
            <person name="Corre E."/>
            <person name="Pelletier E."/>
            <person name="Niang G."/>
            <person name="Scheremetjew M."/>
            <person name="Finn R."/>
            <person name="Kale V."/>
            <person name="Holt S."/>
            <person name="Cochrane G."/>
            <person name="Meng A."/>
            <person name="Brown T."/>
            <person name="Cohen L."/>
        </authorList>
    </citation>
    <scope>NUCLEOTIDE SEQUENCE</scope>
    <source>
        <strain evidence="1">CCMP281</strain>
    </source>
</reference>
<organism evidence="1">
    <name type="scientific">Haptolina ericina</name>
    <dbReference type="NCBI Taxonomy" id="156174"/>
    <lineage>
        <taxon>Eukaryota</taxon>
        <taxon>Haptista</taxon>
        <taxon>Haptophyta</taxon>
        <taxon>Prymnesiophyceae</taxon>
        <taxon>Prymnesiales</taxon>
        <taxon>Prymnesiaceae</taxon>
        <taxon>Haptolina</taxon>
    </lineage>
</organism>
<name>A0A7S3EQL2_9EUKA</name>
<proteinExistence type="predicted"/>
<evidence type="ECO:0000313" key="1">
    <source>
        <dbReference type="EMBL" id="CAE0101273.1"/>
    </source>
</evidence>
<protein>
    <submittedName>
        <fullName evidence="1">Uncharacterized protein</fullName>
    </submittedName>
</protein>
<gene>
    <name evidence="1" type="ORF">HERI1096_LOCUS2479</name>
</gene>
<sequence length="127" mass="14092">MSIKLTTQMDWMHYSSYSKNHPDNLNRHTDLSLPDAVAGPPPVGEITELDKRMTGVWGSKLCCEKPYGKNETRVWQKDGVTAKVGKDWGPSVHTGVKSSSVMKSAMYAGPLKEPSFEQMIINLGPKK</sequence>
<dbReference type="EMBL" id="HBHX01004564">
    <property type="protein sequence ID" value="CAE0101273.1"/>
    <property type="molecule type" value="Transcribed_RNA"/>
</dbReference>
<accession>A0A7S3EQL2</accession>
<dbReference type="AlphaFoldDB" id="A0A7S3EQL2"/>